<proteinExistence type="predicted"/>
<gene>
    <name evidence="1" type="ORF">WR25_00205</name>
</gene>
<organism evidence="1 2">
    <name type="scientific">Diploscapter pachys</name>
    <dbReference type="NCBI Taxonomy" id="2018661"/>
    <lineage>
        <taxon>Eukaryota</taxon>
        <taxon>Metazoa</taxon>
        <taxon>Ecdysozoa</taxon>
        <taxon>Nematoda</taxon>
        <taxon>Chromadorea</taxon>
        <taxon>Rhabditida</taxon>
        <taxon>Rhabditina</taxon>
        <taxon>Rhabditomorpha</taxon>
        <taxon>Rhabditoidea</taxon>
        <taxon>Rhabditidae</taxon>
        <taxon>Diploscapter</taxon>
    </lineage>
</organism>
<evidence type="ECO:0000313" key="1">
    <source>
        <dbReference type="EMBL" id="PAV56494.1"/>
    </source>
</evidence>
<comment type="caution">
    <text evidence="1">The sequence shown here is derived from an EMBL/GenBank/DDBJ whole genome shotgun (WGS) entry which is preliminary data.</text>
</comment>
<dbReference type="EMBL" id="LIAE01010699">
    <property type="protein sequence ID" value="PAV56494.1"/>
    <property type="molecule type" value="Genomic_DNA"/>
</dbReference>
<sequence>MLIFPFLLLYSDENSEPFIPETILYDYKIHLRNKETREVVFSMPNPCSEFLDEYRQKSAYHINPILKLTNSPEKSDYFSLIPKKVNIFSTFQTIDQRILL</sequence>
<dbReference type="Proteomes" id="UP000218231">
    <property type="component" value="Unassembled WGS sequence"/>
</dbReference>
<name>A0A2A2J4G5_9BILA</name>
<accession>A0A2A2J4G5</accession>
<reference evidence="1 2" key="1">
    <citation type="journal article" date="2017" name="Curr. Biol.">
        <title>Genome architecture and evolution of a unichromosomal asexual nematode.</title>
        <authorList>
            <person name="Fradin H."/>
            <person name="Zegar C."/>
            <person name="Gutwein M."/>
            <person name="Lucas J."/>
            <person name="Kovtun M."/>
            <person name="Corcoran D."/>
            <person name="Baugh L.R."/>
            <person name="Kiontke K."/>
            <person name="Gunsalus K."/>
            <person name="Fitch D.H."/>
            <person name="Piano F."/>
        </authorList>
    </citation>
    <scope>NUCLEOTIDE SEQUENCE [LARGE SCALE GENOMIC DNA]</scope>
    <source>
        <strain evidence="1">PF1309</strain>
    </source>
</reference>
<protein>
    <submittedName>
        <fullName evidence="1">Uncharacterized protein</fullName>
    </submittedName>
</protein>
<evidence type="ECO:0000313" key="2">
    <source>
        <dbReference type="Proteomes" id="UP000218231"/>
    </source>
</evidence>
<dbReference type="AlphaFoldDB" id="A0A2A2J4G5"/>
<keyword evidence="2" id="KW-1185">Reference proteome</keyword>